<dbReference type="SUPFAM" id="SSF56281">
    <property type="entry name" value="Metallo-hydrolase/oxidoreductase"/>
    <property type="match status" value="1"/>
</dbReference>
<dbReference type="InterPro" id="IPR052159">
    <property type="entry name" value="Competence_DNA_uptake"/>
</dbReference>
<dbReference type="Pfam" id="PF00753">
    <property type="entry name" value="Lactamase_B"/>
    <property type="match status" value="1"/>
</dbReference>
<dbReference type="PANTHER" id="PTHR30619:SF1">
    <property type="entry name" value="RECOMBINATION PROTEIN 2"/>
    <property type="match status" value="1"/>
</dbReference>
<feature type="transmembrane region" description="Helical" evidence="6">
    <location>
        <begin position="393"/>
        <end position="412"/>
    </location>
</feature>
<accession>A0ABP8QG81</accession>
<feature type="transmembrane region" description="Helical" evidence="6">
    <location>
        <begin position="336"/>
        <end position="355"/>
    </location>
</feature>
<proteinExistence type="predicted"/>
<feature type="transmembrane region" description="Helical" evidence="6">
    <location>
        <begin position="178"/>
        <end position="200"/>
    </location>
</feature>
<protein>
    <submittedName>
        <fullName evidence="8">DNA internalization-related competence protein ComEC/Rec2</fullName>
    </submittedName>
</protein>
<dbReference type="SMART" id="SM00849">
    <property type="entry name" value="Lactamase_B"/>
    <property type="match status" value="1"/>
</dbReference>
<dbReference type="Gene3D" id="3.60.15.10">
    <property type="entry name" value="Ribonuclease Z/Hydroxyacylglutathione hydrolase-like"/>
    <property type="match status" value="1"/>
</dbReference>
<evidence type="ECO:0000256" key="1">
    <source>
        <dbReference type="ARBA" id="ARBA00004651"/>
    </source>
</evidence>
<feature type="transmembrane region" description="Helical" evidence="6">
    <location>
        <begin position="362"/>
        <end position="381"/>
    </location>
</feature>
<keyword evidence="5 6" id="KW-0472">Membrane</keyword>
<dbReference type="PANTHER" id="PTHR30619">
    <property type="entry name" value="DNA INTERNALIZATION/COMPETENCE PROTEIN COMEC/REC2"/>
    <property type="match status" value="1"/>
</dbReference>
<dbReference type="InterPro" id="IPR004477">
    <property type="entry name" value="ComEC_N"/>
</dbReference>
<dbReference type="NCBIfam" id="TIGR00360">
    <property type="entry name" value="ComEC_N-term"/>
    <property type="match status" value="1"/>
</dbReference>
<dbReference type="InterPro" id="IPR035681">
    <property type="entry name" value="ComA-like_MBL"/>
</dbReference>
<dbReference type="Proteomes" id="UP001501321">
    <property type="component" value="Unassembled WGS sequence"/>
</dbReference>
<evidence type="ECO:0000313" key="8">
    <source>
        <dbReference type="EMBL" id="GAA4501244.1"/>
    </source>
</evidence>
<name>A0ABP8QG81_9GAMM</name>
<dbReference type="CDD" id="cd07731">
    <property type="entry name" value="ComA-like_MBL-fold"/>
    <property type="match status" value="1"/>
</dbReference>
<feature type="domain" description="Metallo-beta-lactamase" evidence="7">
    <location>
        <begin position="448"/>
        <end position="630"/>
    </location>
</feature>
<evidence type="ECO:0000259" key="7">
    <source>
        <dbReference type="SMART" id="SM00849"/>
    </source>
</evidence>
<dbReference type="EMBL" id="BAABFC010000016">
    <property type="protein sequence ID" value="GAA4501244.1"/>
    <property type="molecule type" value="Genomic_DNA"/>
</dbReference>
<keyword evidence="4 6" id="KW-1133">Transmembrane helix</keyword>
<dbReference type="InterPro" id="IPR001279">
    <property type="entry name" value="Metallo-B-lactamas"/>
</dbReference>
<evidence type="ECO:0000256" key="2">
    <source>
        <dbReference type="ARBA" id="ARBA00022475"/>
    </source>
</evidence>
<gene>
    <name evidence="8" type="ORF">GCM10023095_24120</name>
</gene>
<keyword evidence="3 6" id="KW-0812">Transmembrane</keyword>
<keyword evidence="2" id="KW-1003">Cell membrane</keyword>
<sequence>MAATLSGVGWMVLFFNLQLAWLGQLYQGETQHTISGTVLESRVEGQTGQLIVALSQLDAKPLWPVPRIRLGLYPPPAAFTPGDSLSARVRLVPIQGLGNPVGFDALRQALGQGITARGSLKQLLSHAPAPPDLRQRLLSRARAALGEAPTAGLVLALVFGERDGVEPGQWQQLRQVGLIHLMAISGLHIGLACGLGYLLARLPLWLGAGYSPRLPWLGGGLLALGYAYLADFALPTQRALLMLCLWIGGHLLRRRWGRWQLWWLTLVGLLCLDGWALFSTGFWLSIGAVGLIFVLLFVWPKAGLFRLQLGLGVGLLPLQWSYFGGLSWLALPVNLLAVPLFCLCLIPLALLSTLLLPLFPELAGLGLQSVAWLLWALMQLIDGLTERLNGWLWLSQFQGIAACLLLAAWLVWRWPAGRPLALCGLLAVCLLWAQPRPPWQLTLVDVGQGLSVLVRQGDEGLLYDAGDAFPGGFNLAEAAVLPMLRWQGIRRLHALVVSHADRDHSANWQRILAALPVQQLISSHRWTADTQVCQRGQRWRWGSLTLEVLAPWQARDGQHNEDSCVVRISDGRQAVLLTGDLTAGVERRLVAAGQPRADILVSPHHGSRYSSIPDWIAAVDPALVLHSAGQGNRWGFPHAEVRARYGGRAQWVTGEAGALSLAFWPEGWQLAAYRATAPWYQRRPLGSQWLPLGCVAPCR</sequence>
<feature type="transmembrane region" description="Helical" evidence="6">
    <location>
        <begin position="259"/>
        <end position="276"/>
    </location>
</feature>
<reference evidence="9" key="1">
    <citation type="journal article" date="2019" name="Int. J. Syst. Evol. Microbiol.">
        <title>The Global Catalogue of Microorganisms (GCM) 10K type strain sequencing project: providing services to taxonomists for standard genome sequencing and annotation.</title>
        <authorList>
            <consortium name="The Broad Institute Genomics Platform"/>
            <consortium name="The Broad Institute Genome Sequencing Center for Infectious Disease"/>
            <person name="Wu L."/>
            <person name="Ma J."/>
        </authorList>
    </citation>
    <scope>NUCLEOTIDE SEQUENCE [LARGE SCALE GENOMIC DNA]</scope>
    <source>
        <strain evidence="9">JCM 32226</strain>
    </source>
</reference>
<feature type="transmembrane region" description="Helical" evidence="6">
    <location>
        <begin position="282"/>
        <end position="299"/>
    </location>
</feature>
<evidence type="ECO:0000313" key="9">
    <source>
        <dbReference type="Proteomes" id="UP001501321"/>
    </source>
</evidence>
<organism evidence="8 9">
    <name type="scientific">Pseudaeromonas paramecii</name>
    <dbReference type="NCBI Taxonomy" id="2138166"/>
    <lineage>
        <taxon>Bacteria</taxon>
        <taxon>Pseudomonadati</taxon>
        <taxon>Pseudomonadota</taxon>
        <taxon>Gammaproteobacteria</taxon>
        <taxon>Aeromonadales</taxon>
        <taxon>Aeromonadaceae</taxon>
        <taxon>Pseudaeromonas</taxon>
    </lineage>
</organism>
<evidence type="ECO:0000256" key="6">
    <source>
        <dbReference type="SAM" id="Phobius"/>
    </source>
</evidence>
<dbReference type="InterPro" id="IPR036866">
    <property type="entry name" value="RibonucZ/Hydroxyglut_hydro"/>
</dbReference>
<dbReference type="Pfam" id="PF13567">
    <property type="entry name" value="DUF4131"/>
    <property type="match status" value="1"/>
</dbReference>
<evidence type="ECO:0000256" key="5">
    <source>
        <dbReference type="ARBA" id="ARBA00023136"/>
    </source>
</evidence>
<dbReference type="Pfam" id="PF03772">
    <property type="entry name" value="Competence"/>
    <property type="match status" value="1"/>
</dbReference>
<comment type="subcellular location">
    <subcellularLocation>
        <location evidence="1">Cell membrane</location>
        <topology evidence="1">Multi-pass membrane protein</topology>
    </subcellularLocation>
</comment>
<evidence type="ECO:0000256" key="4">
    <source>
        <dbReference type="ARBA" id="ARBA00022989"/>
    </source>
</evidence>
<feature type="transmembrane region" description="Helical" evidence="6">
    <location>
        <begin position="220"/>
        <end position="247"/>
    </location>
</feature>
<dbReference type="InterPro" id="IPR004797">
    <property type="entry name" value="Competence_ComEC/Rec2"/>
</dbReference>
<evidence type="ECO:0000256" key="3">
    <source>
        <dbReference type="ARBA" id="ARBA00022692"/>
    </source>
</evidence>
<dbReference type="InterPro" id="IPR025405">
    <property type="entry name" value="DUF4131"/>
</dbReference>
<keyword evidence="9" id="KW-1185">Reference proteome</keyword>
<comment type="caution">
    <text evidence="8">The sequence shown here is derived from an EMBL/GenBank/DDBJ whole genome shotgun (WGS) entry which is preliminary data.</text>
</comment>
<dbReference type="NCBIfam" id="TIGR00361">
    <property type="entry name" value="ComEC_Rec2"/>
    <property type="match status" value="1"/>
</dbReference>